<dbReference type="AlphaFoldDB" id="A0A0F7ZHA5"/>
<dbReference type="InterPro" id="IPR011009">
    <property type="entry name" value="Kinase-like_dom_sf"/>
</dbReference>
<feature type="region of interest" description="Disordered" evidence="1">
    <location>
        <begin position="1"/>
        <end position="20"/>
    </location>
</feature>
<dbReference type="PROSITE" id="PS50011">
    <property type="entry name" value="PROTEIN_KINASE_DOM"/>
    <property type="match status" value="1"/>
</dbReference>
<dbReference type="GO" id="GO:0004672">
    <property type="term" value="F:protein kinase activity"/>
    <property type="evidence" value="ECO:0007669"/>
    <property type="project" value="InterPro"/>
</dbReference>
<dbReference type="SUPFAM" id="SSF56112">
    <property type="entry name" value="Protein kinase-like (PK-like)"/>
    <property type="match status" value="1"/>
</dbReference>
<evidence type="ECO:0000256" key="1">
    <source>
        <dbReference type="SAM" id="MobiDB-lite"/>
    </source>
</evidence>
<evidence type="ECO:0000313" key="4">
    <source>
        <dbReference type="Proteomes" id="UP000054481"/>
    </source>
</evidence>
<feature type="domain" description="Protein kinase" evidence="2">
    <location>
        <begin position="96"/>
        <end position="403"/>
    </location>
</feature>
<protein>
    <recommendedName>
        <fullName evidence="2">Protein kinase domain-containing protein</fullName>
    </recommendedName>
</protein>
<reference evidence="3 4" key="1">
    <citation type="journal article" date="2014" name="Genome Biol. Evol.">
        <title>Comparative genomics and transcriptomics analyses reveal divergent lifestyle features of nematode endoparasitic fungus Hirsutella minnesotensis.</title>
        <authorList>
            <person name="Lai Y."/>
            <person name="Liu K."/>
            <person name="Zhang X."/>
            <person name="Zhang X."/>
            <person name="Li K."/>
            <person name="Wang N."/>
            <person name="Shu C."/>
            <person name="Wu Y."/>
            <person name="Wang C."/>
            <person name="Bushley K.E."/>
            <person name="Xiang M."/>
            <person name="Liu X."/>
        </authorList>
    </citation>
    <scope>NUCLEOTIDE SEQUENCE [LARGE SCALE GENOMIC DNA]</scope>
    <source>
        <strain evidence="3 4">3608</strain>
    </source>
</reference>
<dbReference type="Gene3D" id="1.10.510.10">
    <property type="entry name" value="Transferase(Phosphotransferase) domain 1"/>
    <property type="match status" value="1"/>
</dbReference>
<dbReference type="GO" id="GO:0005524">
    <property type="term" value="F:ATP binding"/>
    <property type="evidence" value="ECO:0007669"/>
    <property type="project" value="InterPro"/>
</dbReference>
<proteinExistence type="predicted"/>
<dbReference type="OrthoDB" id="4062651at2759"/>
<evidence type="ECO:0000313" key="3">
    <source>
        <dbReference type="EMBL" id="KJZ72301.1"/>
    </source>
</evidence>
<keyword evidence="4" id="KW-1185">Reference proteome</keyword>
<dbReference type="EMBL" id="KQ030549">
    <property type="protein sequence ID" value="KJZ72301.1"/>
    <property type="molecule type" value="Genomic_DNA"/>
</dbReference>
<accession>A0A0F7ZHA5</accession>
<name>A0A0F7ZHA5_9HYPO</name>
<organism evidence="3 4">
    <name type="scientific">Hirsutella minnesotensis 3608</name>
    <dbReference type="NCBI Taxonomy" id="1043627"/>
    <lineage>
        <taxon>Eukaryota</taxon>
        <taxon>Fungi</taxon>
        <taxon>Dikarya</taxon>
        <taxon>Ascomycota</taxon>
        <taxon>Pezizomycotina</taxon>
        <taxon>Sordariomycetes</taxon>
        <taxon>Hypocreomycetidae</taxon>
        <taxon>Hypocreales</taxon>
        <taxon>Ophiocordycipitaceae</taxon>
        <taxon>Hirsutella</taxon>
    </lineage>
</organism>
<dbReference type="InterPro" id="IPR000719">
    <property type="entry name" value="Prot_kinase_dom"/>
</dbReference>
<dbReference type="Proteomes" id="UP000054481">
    <property type="component" value="Unassembled WGS sequence"/>
</dbReference>
<evidence type="ECO:0000259" key="2">
    <source>
        <dbReference type="PROSITE" id="PS50011"/>
    </source>
</evidence>
<sequence length="403" mass="45214">MTTKPRNVPGPPRPHQDLCPSRPIPMAMCSSIQHTSSTPQARRDWPPKVVSVLTGGDVDNDSTVSVRYNGRCFHIHMSPRFLRNSPNATALYLKYLQAIQPDGPGEFDGVLDEDVYSWIIRLFSPIFRRLAPKPLPSFDPDAIRDGLAKPLLSDYLFPDTFGCRLDAQDEELIPRHTDNDGGLVPPRTWLDGDILDELEKWAGFFEPSDIEVYFAKPEHALDRMPTVVKVKLDCAGPTITCFFKTFGSGITGGPLNRELNVYKNIHMSGLNEDILVGRLVGIVHENKHDSILGLLLRYIDHRGTLYDAVEDNPSAQLRQKWAMQIEKAVHELHRIGSVWGDAKPENILVDHDDNAWITDFEGGYTHGWVEPSIAGTVEGDLQGLQRIISFIFNGTRDDNQSDL</sequence>
<gene>
    <name evidence="3" type="ORF">HIM_08342</name>
</gene>